<evidence type="ECO:0000256" key="3">
    <source>
        <dbReference type="ARBA" id="ARBA00023052"/>
    </source>
</evidence>
<evidence type="ECO:0000313" key="8">
    <source>
        <dbReference type="EMBL" id="KAL2504713.1"/>
    </source>
</evidence>
<organism evidence="8 9">
    <name type="scientific">Abeliophyllum distichum</name>
    <dbReference type="NCBI Taxonomy" id="126358"/>
    <lineage>
        <taxon>Eukaryota</taxon>
        <taxon>Viridiplantae</taxon>
        <taxon>Streptophyta</taxon>
        <taxon>Embryophyta</taxon>
        <taxon>Tracheophyta</taxon>
        <taxon>Spermatophyta</taxon>
        <taxon>Magnoliopsida</taxon>
        <taxon>eudicotyledons</taxon>
        <taxon>Gunneridae</taxon>
        <taxon>Pentapetalae</taxon>
        <taxon>asterids</taxon>
        <taxon>lamiids</taxon>
        <taxon>Lamiales</taxon>
        <taxon>Oleaceae</taxon>
        <taxon>Forsythieae</taxon>
        <taxon>Abeliophyllum</taxon>
    </lineage>
</organism>
<feature type="domain" description="Transketolase-like pyrimidine-binding" evidence="7">
    <location>
        <begin position="4"/>
        <end position="158"/>
    </location>
</feature>
<dbReference type="AlphaFoldDB" id="A0ABD1SWA5"/>
<evidence type="ECO:0000256" key="5">
    <source>
        <dbReference type="ARBA" id="ARBA00025211"/>
    </source>
</evidence>
<comment type="function">
    <text evidence="5">The pyruvate dehydrogenase complex catalyzes the overall conversion of pyruvate to acetyl-CoA and CO(2). It contains multiple copies of three enzymatic components: pyruvate dehydrogenase (E1), dihydrolipoamide acetyltransferase (E2) and lipoamide dehydrogenase (E3).</text>
</comment>
<dbReference type="EMBL" id="JBFOLK010000006">
    <property type="protein sequence ID" value="KAL2504713.1"/>
    <property type="molecule type" value="Genomic_DNA"/>
</dbReference>
<keyword evidence="3" id="KW-0786">Thiamine pyrophosphate</keyword>
<dbReference type="InterPro" id="IPR029061">
    <property type="entry name" value="THDP-binding"/>
</dbReference>
<dbReference type="Proteomes" id="UP001604336">
    <property type="component" value="Unassembled WGS sequence"/>
</dbReference>
<gene>
    <name evidence="8" type="ORF">Adt_20334</name>
</gene>
<dbReference type="PANTHER" id="PTHR43257:SF2">
    <property type="entry name" value="PYRUVATE DEHYDROGENASE E1 COMPONENT SUBUNIT BETA"/>
    <property type="match status" value="1"/>
</dbReference>
<dbReference type="GO" id="GO:0004739">
    <property type="term" value="F:pyruvate dehydrogenase (acetyl-transferring) activity"/>
    <property type="evidence" value="ECO:0007669"/>
    <property type="project" value="UniProtKB-EC"/>
</dbReference>
<keyword evidence="9" id="KW-1185">Reference proteome</keyword>
<evidence type="ECO:0000256" key="6">
    <source>
        <dbReference type="ARBA" id="ARBA00051231"/>
    </source>
</evidence>
<evidence type="ECO:0000256" key="2">
    <source>
        <dbReference type="ARBA" id="ARBA00012281"/>
    </source>
</evidence>
<accession>A0ABD1SWA5</accession>
<evidence type="ECO:0000256" key="1">
    <source>
        <dbReference type="ARBA" id="ARBA00001964"/>
    </source>
</evidence>
<dbReference type="EC" id="1.2.4.1" evidence="2"/>
<proteinExistence type="predicted"/>
<evidence type="ECO:0000259" key="7">
    <source>
        <dbReference type="SMART" id="SM00861"/>
    </source>
</evidence>
<sequence>MSCITPVENFLLQFLRRTRRRNGKDPRVCVFGEDVGHCGGSYKVTKGLAENYGDLRVLDTPIAENSFTSMVVGAAMTSLRPVVEGMFIGFLLLAFNQISDNCGMLHYTSGGQFTIPTVIRGLGGVGHQLGAEHSHRIESYFQLIPGIQMVAWSTPYNDKG</sequence>
<comment type="caution">
    <text evidence="8">The sequence shown here is derived from an EMBL/GenBank/DDBJ whole genome shotgun (WGS) entry which is preliminary data.</text>
</comment>
<comment type="catalytic activity">
    <reaction evidence="6">
        <text>N(6)-[(R)-lipoyl]-L-lysyl-[protein] + pyruvate + H(+) = N(6)-[(R)-S(8)-acetyldihydrolipoyl]-L-lysyl-[protein] + CO2</text>
        <dbReference type="Rhea" id="RHEA:19189"/>
        <dbReference type="Rhea" id="RHEA-COMP:10474"/>
        <dbReference type="Rhea" id="RHEA-COMP:10478"/>
        <dbReference type="ChEBI" id="CHEBI:15361"/>
        <dbReference type="ChEBI" id="CHEBI:15378"/>
        <dbReference type="ChEBI" id="CHEBI:16526"/>
        <dbReference type="ChEBI" id="CHEBI:83099"/>
        <dbReference type="ChEBI" id="CHEBI:83111"/>
        <dbReference type="EC" id="1.2.4.1"/>
    </reaction>
</comment>
<name>A0ABD1SWA5_9LAMI</name>
<dbReference type="SMART" id="SM00861">
    <property type="entry name" value="Transket_pyr"/>
    <property type="match status" value="1"/>
</dbReference>
<evidence type="ECO:0000313" key="9">
    <source>
        <dbReference type="Proteomes" id="UP001604336"/>
    </source>
</evidence>
<dbReference type="Pfam" id="PF02779">
    <property type="entry name" value="Transket_pyr"/>
    <property type="match status" value="1"/>
</dbReference>
<dbReference type="InterPro" id="IPR005475">
    <property type="entry name" value="Transketolase-like_Pyr-bd"/>
</dbReference>
<keyword evidence="4 8" id="KW-0670">Pyruvate</keyword>
<dbReference type="Gene3D" id="3.40.50.970">
    <property type="match status" value="1"/>
</dbReference>
<comment type="cofactor">
    <cofactor evidence="1">
        <name>thiamine diphosphate</name>
        <dbReference type="ChEBI" id="CHEBI:58937"/>
    </cofactor>
</comment>
<protein>
    <recommendedName>
        <fullName evidence="2">pyruvate dehydrogenase (acetyl-transferring)</fullName>
        <ecNumber evidence="2">1.2.4.1</ecNumber>
    </recommendedName>
</protein>
<dbReference type="SUPFAM" id="SSF52518">
    <property type="entry name" value="Thiamin diphosphate-binding fold (THDP-binding)"/>
    <property type="match status" value="1"/>
</dbReference>
<dbReference type="PANTHER" id="PTHR43257">
    <property type="entry name" value="PYRUVATE DEHYDROGENASE E1 COMPONENT BETA SUBUNIT"/>
    <property type="match status" value="1"/>
</dbReference>
<evidence type="ECO:0000256" key="4">
    <source>
        <dbReference type="ARBA" id="ARBA00023317"/>
    </source>
</evidence>
<reference evidence="9" key="1">
    <citation type="submission" date="2024-07" db="EMBL/GenBank/DDBJ databases">
        <title>Two chromosome-level genome assemblies of Korean endemic species Abeliophyllum distichum and Forsythia ovata (Oleaceae).</title>
        <authorList>
            <person name="Jang H."/>
        </authorList>
    </citation>
    <scope>NUCLEOTIDE SEQUENCE [LARGE SCALE GENOMIC DNA]</scope>
</reference>